<protein>
    <recommendedName>
        <fullName evidence="3">Secreted protein</fullName>
    </recommendedName>
</protein>
<reference evidence="2" key="2">
    <citation type="journal article" date="2015" name="Fish Shellfish Immunol.">
        <title>Early steps in the European eel (Anguilla anguilla)-Vibrio vulnificus interaction in the gills: Role of the RtxA13 toxin.</title>
        <authorList>
            <person name="Callol A."/>
            <person name="Pajuelo D."/>
            <person name="Ebbesson L."/>
            <person name="Teles M."/>
            <person name="MacKenzie S."/>
            <person name="Amaro C."/>
        </authorList>
    </citation>
    <scope>NUCLEOTIDE SEQUENCE</scope>
</reference>
<organism evidence="2">
    <name type="scientific">Anguilla anguilla</name>
    <name type="common">European freshwater eel</name>
    <name type="synonym">Muraena anguilla</name>
    <dbReference type="NCBI Taxonomy" id="7936"/>
    <lineage>
        <taxon>Eukaryota</taxon>
        <taxon>Metazoa</taxon>
        <taxon>Chordata</taxon>
        <taxon>Craniata</taxon>
        <taxon>Vertebrata</taxon>
        <taxon>Euteleostomi</taxon>
        <taxon>Actinopterygii</taxon>
        <taxon>Neopterygii</taxon>
        <taxon>Teleostei</taxon>
        <taxon>Anguilliformes</taxon>
        <taxon>Anguillidae</taxon>
        <taxon>Anguilla</taxon>
    </lineage>
</organism>
<sequence length="70" mass="8146">MHFICVFIVIAQIYTMAFTDLSTSQKQIKLAKKCSSNDTFFHKAAKHFKYFICIPQHESKHKHLSSDDIP</sequence>
<dbReference type="EMBL" id="GBXM01016972">
    <property type="protein sequence ID" value="JAH91605.1"/>
    <property type="molecule type" value="Transcribed_RNA"/>
</dbReference>
<evidence type="ECO:0008006" key="3">
    <source>
        <dbReference type="Google" id="ProtNLM"/>
    </source>
</evidence>
<accession>A0A0E9WPU8</accession>
<reference evidence="2" key="1">
    <citation type="submission" date="2014-11" db="EMBL/GenBank/DDBJ databases">
        <authorList>
            <person name="Amaro Gonzalez C."/>
        </authorList>
    </citation>
    <scope>NUCLEOTIDE SEQUENCE</scope>
</reference>
<feature type="signal peptide" evidence="1">
    <location>
        <begin position="1"/>
        <end position="19"/>
    </location>
</feature>
<name>A0A0E9WPU8_ANGAN</name>
<feature type="chain" id="PRO_5002434700" description="Secreted protein" evidence="1">
    <location>
        <begin position="20"/>
        <end position="70"/>
    </location>
</feature>
<keyword evidence="1" id="KW-0732">Signal</keyword>
<evidence type="ECO:0000313" key="2">
    <source>
        <dbReference type="EMBL" id="JAH91605.1"/>
    </source>
</evidence>
<evidence type="ECO:0000256" key="1">
    <source>
        <dbReference type="SAM" id="SignalP"/>
    </source>
</evidence>
<proteinExistence type="predicted"/>
<dbReference type="AlphaFoldDB" id="A0A0E9WPU8"/>